<evidence type="ECO:0000313" key="2">
    <source>
        <dbReference type="Proteomes" id="UP000886998"/>
    </source>
</evidence>
<keyword evidence="2" id="KW-1185">Reference proteome</keyword>
<dbReference type="GO" id="GO:0003676">
    <property type="term" value="F:nucleic acid binding"/>
    <property type="evidence" value="ECO:0007669"/>
    <property type="project" value="InterPro"/>
</dbReference>
<dbReference type="Gene3D" id="3.30.420.10">
    <property type="entry name" value="Ribonuclease H-like superfamily/Ribonuclease H"/>
    <property type="match status" value="1"/>
</dbReference>
<comment type="caution">
    <text evidence="1">The sequence shown here is derived from an EMBL/GenBank/DDBJ whole genome shotgun (WGS) entry which is preliminary data.</text>
</comment>
<protein>
    <submittedName>
        <fullName evidence="1">Uncharacterized protein</fullName>
    </submittedName>
</protein>
<sequence length="101" mass="11440">MPLCFMISESSFCEILKTLKNRWPCKLPSGIDGPTTQCKTACSKTNGRTEKVWMWDHPPYGSDLSPYEFLVFGPMKGQLSKREHRADGEGEAATQKWLLDV</sequence>
<dbReference type="EMBL" id="BMAV01003668">
    <property type="protein sequence ID" value="GFY43425.1"/>
    <property type="molecule type" value="Genomic_DNA"/>
</dbReference>
<proteinExistence type="predicted"/>
<reference evidence="1" key="1">
    <citation type="submission" date="2020-08" db="EMBL/GenBank/DDBJ databases">
        <title>Multicomponent nature underlies the extraordinary mechanical properties of spider dragline silk.</title>
        <authorList>
            <person name="Kono N."/>
            <person name="Nakamura H."/>
            <person name="Mori M."/>
            <person name="Yoshida Y."/>
            <person name="Ohtoshi R."/>
            <person name="Malay A.D."/>
            <person name="Moran D.A.P."/>
            <person name="Tomita M."/>
            <person name="Numata K."/>
            <person name="Arakawa K."/>
        </authorList>
    </citation>
    <scope>NUCLEOTIDE SEQUENCE</scope>
</reference>
<organism evidence="1 2">
    <name type="scientific">Trichonephila inaurata madagascariensis</name>
    <dbReference type="NCBI Taxonomy" id="2747483"/>
    <lineage>
        <taxon>Eukaryota</taxon>
        <taxon>Metazoa</taxon>
        <taxon>Ecdysozoa</taxon>
        <taxon>Arthropoda</taxon>
        <taxon>Chelicerata</taxon>
        <taxon>Arachnida</taxon>
        <taxon>Araneae</taxon>
        <taxon>Araneomorphae</taxon>
        <taxon>Entelegynae</taxon>
        <taxon>Araneoidea</taxon>
        <taxon>Nephilidae</taxon>
        <taxon>Trichonephila</taxon>
        <taxon>Trichonephila inaurata</taxon>
    </lineage>
</organism>
<name>A0A8X7BTM3_9ARAC</name>
<dbReference type="Proteomes" id="UP000886998">
    <property type="component" value="Unassembled WGS sequence"/>
</dbReference>
<evidence type="ECO:0000313" key="1">
    <source>
        <dbReference type="EMBL" id="GFY43425.1"/>
    </source>
</evidence>
<accession>A0A8X7BTM3</accession>
<dbReference type="AlphaFoldDB" id="A0A8X7BTM3"/>
<gene>
    <name evidence="1" type="ORF">TNIN_470181</name>
</gene>
<dbReference type="InterPro" id="IPR036397">
    <property type="entry name" value="RNaseH_sf"/>
</dbReference>